<dbReference type="GO" id="GO:0003677">
    <property type="term" value="F:DNA binding"/>
    <property type="evidence" value="ECO:0007669"/>
    <property type="project" value="UniProtKB-KW"/>
</dbReference>
<dbReference type="Gene3D" id="3.40.190.10">
    <property type="entry name" value="Periplasmic binding protein-like II"/>
    <property type="match status" value="2"/>
</dbReference>
<keyword evidence="3" id="KW-0238">DNA-binding</keyword>
<feature type="domain" description="HTH lysR-type" evidence="5">
    <location>
        <begin position="6"/>
        <end position="63"/>
    </location>
</feature>
<dbReference type="Pfam" id="PF00126">
    <property type="entry name" value="HTH_1"/>
    <property type="match status" value="1"/>
</dbReference>
<dbReference type="InterPro" id="IPR050389">
    <property type="entry name" value="LysR-type_TF"/>
</dbReference>
<name>A0A8B6XB85_9BURK</name>
<dbReference type="InterPro" id="IPR036388">
    <property type="entry name" value="WH-like_DNA-bd_sf"/>
</dbReference>
<evidence type="ECO:0000256" key="3">
    <source>
        <dbReference type="ARBA" id="ARBA00023125"/>
    </source>
</evidence>
<evidence type="ECO:0000256" key="4">
    <source>
        <dbReference type="ARBA" id="ARBA00023163"/>
    </source>
</evidence>
<dbReference type="SUPFAM" id="SSF46785">
    <property type="entry name" value="Winged helix' DNA-binding domain"/>
    <property type="match status" value="1"/>
</dbReference>
<evidence type="ECO:0000313" key="7">
    <source>
        <dbReference type="RefSeq" id="WP_084544997.1"/>
    </source>
</evidence>
<dbReference type="InterPro" id="IPR000847">
    <property type="entry name" value="LysR_HTH_N"/>
</dbReference>
<dbReference type="PROSITE" id="PS50931">
    <property type="entry name" value="HTH_LYSR"/>
    <property type="match status" value="1"/>
</dbReference>
<dbReference type="SUPFAM" id="SSF53850">
    <property type="entry name" value="Periplasmic binding protein-like II"/>
    <property type="match status" value="1"/>
</dbReference>
<dbReference type="Proteomes" id="UP000675920">
    <property type="component" value="Unplaced"/>
</dbReference>
<keyword evidence="2" id="KW-0805">Transcription regulation</keyword>
<protein>
    <submittedName>
        <fullName evidence="7">LysR family transcriptional regulator</fullName>
    </submittedName>
</protein>
<reference evidence="7" key="2">
    <citation type="journal article" date="2008" name="Microbiology">
        <title>Structure and function of the LysR-type transcriptional regulator (LTTR) family proteins.</title>
        <authorList>
            <person name="Maddocks S.E."/>
            <person name="Oyston P.C.F."/>
        </authorList>
    </citation>
    <scope>NUCLEOTIDE SEQUENCE</scope>
</reference>
<accession>A0A8B6XB85</accession>
<evidence type="ECO:0000256" key="1">
    <source>
        <dbReference type="ARBA" id="ARBA00009437"/>
    </source>
</evidence>
<dbReference type="PANTHER" id="PTHR30118">
    <property type="entry name" value="HTH-TYPE TRANSCRIPTIONAL REGULATOR LEUO-RELATED"/>
    <property type="match status" value="1"/>
</dbReference>
<dbReference type="InterPro" id="IPR005119">
    <property type="entry name" value="LysR_subst-bd"/>
</dbReference>
<dbReference type="Pfam" id="PF03466">
    <property type="entry name" value="LysR_substrate"/>
    <property type="match status" value="1"/>
</dbReference>
<comment type="similarity">
    <text evidence="1">Belongs to the LysR transcriptional regulatory family.</text>
</comment>
<evidence type="ECO:0000313" key="6">
    <source>
        <dbReference type="Proteomes" id="UP000675920"/>
    </source>
</evidence>
<evidence type="ECO:0000256" key="2">
    <source>
        <dbReference type="ARBA" id="ARBA00023015"/>
    </source>
</evidence>
<sequence length="349" mass="37328">MSSKRIDLNLLRVFEAVMQRRSIAGASRELHLTPSAVSHALARLREAIGDPLFVTSGRGMEPTTRALDLAPRLRAGLAQLDEALDIGGFDPASATRDFRIAATDYACTMLLAPLVRRIAARAPGVDLRVFPFSRLDTIRQLDDGRLDLVLGWFDELPARMRRLALWEDREALVVRAGHPLARGPVSREALLRFPHVVVELTGSAESGPGGFFDDRGVQRRVWIERLLLEGGIDGAAHGGRAAVSVPHYGAVLPLVETSDLVATLPLGYVRATARPGAIALLDLPYEPVVARIEALWHRRSDPDAGVSWLVGELAAGAAEAVGMSAARHAVAAGTAAVEAPPAGQAQTGE</sequence>
<reference evidence="7" key="3">
    <citation type="submission" date="2025-08" db="UniProtKB">
        <authorList>
            <consortium name="RefSeq"/>
        </authorList>
    </citation>
    <scope>IDENTIFICATION</scope>
</reference>
<dbReference type="InterPro" id="IPR036390">
    <property type="entry name" value="WH_DNA-bd_sf"/>
</dbReference>
<organism evidence="6 7">
    <name type="scientific">Derxia gummosa DSM 723</name>
    <dbReference type="NCBI Taxonomy" id="1121388"/>
    <lineage>
        <taxon>Bacteria</taxon>
        <taxon>Pseudomonadati</taxon>
        <taxon>Pseudomonadota</taxon>
        <taxon>Betaproteobacteria</taxon>
        <taxon>Burkholderiales</taxon>
        <taxon>Alcaligenaceae</taxon>
        <taxon>Derxia</taxon>
    </lineage>
</organism>
<dbReference type="AlphaFoldDB" id="A0A8B6XB85"/>
<dbReference type="Gene3D" id="1.10.10.10">
    <property type="entry name" value="Winged helix-like DNA-binding domain superfamily/Winged helix DNA-binding domain"/>
    <property type="match status" value="1"/>
</dbReference>
<dbReference type="OrthoDB" id="8523210at2"/>
<keyword evidence="6" id="KW-1185">Reference proteome</keyword>
<keyword evidence="4" id="KW-0804">Transcription</keyword>
<evidence type="ECO:0000259" key="5">
    <source>
        <dbReference type="PROSITE" id="PS50931"/>
    </source>
</evidence>
<dbReference type="PANTHER" id="PTHR30118:SF15">
    <property type="entry name" value="TRANSCRIPTIONAL REGULATORY PROTEIN"/>
    <property type="match status" value="1"/>
</dbReference>
<dbReference type="RefSeq" id="WP_084544997.1">
    <property type="nucleotide sequence ID" value="NZ_AXWS01000013.1"/>
</dbReference>
<dbReference type="GO" id="GO:0003700">
    <property type="term" value="F:DNA-binding transcription factor activity"/>
    <property type="evidence" value="ECO:0007669"/>
    <property type="project" value="InterPro"/>
</dbReference>
<reference evidence="7" key="1">
    <citation type="journal article" date="1993" name="Annu. Rev. Microbiol.">
        <title>Molecular biology of the LysR family of transcriptional regulators.</title>
        <authorList>
            <person name="Schell M.A."/>
        </authorList>
    </citation>
    <scope>NUCLEOTIDE SEQUENCE</scope>
</reference>
<proteinExistence type="inferred from homology"/>